<keyword evidence="9 14" id="KW-0675">Receptor</keyword>
<keyword evidence="3 14" id="KW-0919">Taste</keyword>
<evidence type="ECO:0000256" key="6">
    <source>
        <dbReference type="ARBA" id="ARBA00022989"/>
    </source>
</evidence>
<protein>
    <recommendedName>
        <fullName evidence="14">Taste receptor type 2</fullName>
    </recommendedName>
</protein>
<name>A0A8C2NHG1_CAPHI</name>
<evidence type="ECO:0000256" key="1">
    <source>
        <dbReference type="ARBA" id="ARBA00004141"/>
    </source>
</evidence>
<dbReference type="InterPro" id="IPR007960">
    <property type="entry name" value="TAS2R"/>
</dbReference>
<evidence type="ECO:0000256" key="7">
    <source>
        <dbReference type="ARBA" id="ARBA00023040"/>
    </source>
</evidence>
<evidence type="ECO:0000256" key="15">
    <source>
        <dbReference type="SAM" id="Phobius"/>
    </source>
</evidence>
<evidence type="ECO:0000256" key="5">
    <source>
        <dbReference type="ARBA" id="ARBA00022692"/>
    </source>
</evidence>
<evidence type="ECO:0000256" key="9">
    <source>
        <dbReference type="ARBA" id="ARBA00023170"/>
    </source>
</evidence>
<reference evidence="16" key="1">
    <citation type="submission" date="2019-03" db="EMBL/GenBank/DDBJ databases">
        <title>Genome sequencing and reference-guided assembly of Black Bengal Goat (Capra hircus).</title>
        <authorList>
            <person name="Siddiki A.Z."/>
            <person name="Baten A."/>
            <person name="Billah M."/>
            <person name="Alam M.A.U."/>
            <person name="Shawrob K.S.M."/>
            <person name="Saha S."/>
            <person name="Chowdhury M."/>
            <person name="Rahman A.H."/>
            <person name="Stear M."/>
            <person name="Miah G."/>
            <person name="Das G.B."/>
            <person name="Hossain M.M."/>
            <person name="Kumkum M."/>
            <person name="Islam M.S."/>
            <person name="Mollah A.M."/>
            <person name="Ahsan A."/>
            <person name="Tusar F."/>
            <person name="Khan M.K.I."/>
        </authorList>
    </citation>
    <scope>NUCLEOTIDE SEQUENCE [LARGE SCALE GENOMIC DNA]</scope>
</reference>
<evidence type="ECO:0000256" key="4">
    <source>
        <dbReference type="ARBA" id="ARBA00022606"/>
    </source>
</evidence>
<feature type="transmembrane region" description="Helical" evidence="15">
    <location>
        <begin position="148"/>
        <end position="168"/>
    </location>
</feature>
<evidence type="ECO:0000256" key="8">
    <source>
        <dbReference type="ARBA" id="ARBA00023136"/>
    </source>
</evidence>
<evidence type="ECO:0000256" key="10">
    <source>
        <dbReference type="ARBA" id="ARBA00023180"/>
    </source>
</evidence>
<evidence type="ECO:0000256" key="3">
    <source>
        <dbReference type="ARBA" id="ARBA00022480"/>
    </source>
</evidence>
<reference evidence="16" key="2">
    <citation type="submission" date="2025-08" db="UniProtKB">
        <authorList>
            <consortium name="Ensembl"/>
        </authorList>
    </citation>
    <scope>IDENTIFICATION</scope>
</reference>
<comment type="subcellular location">
    <subcellularLocation>
        <location evidence="1 14">Membrane</location>
        <topology evidence="1 14">Multi-pass membrane protein</topology>
    </subcellularLocation>
</comment>
<organism evidence="16">
    <name type="scientific">Capra hircus</name>
    <name type="common">Goat</name>
    <dbReference type="NCBI Taxonomy" id="9925"/>
    <lineage>
        <taxon>Eukaryota</taxon>
        <taxon>Metazoa</taxon>
        <taxon>Chordata</taxon>
        <taxon>Craniata</taxon>
        <taxon>Vertebrata</taxon>
        <taxon>Euteleostomi</taxon>
        <taxon>Mammalia</taxon>
        <taxon>Eutheria</taxon>
        <taxon>Laurasiatheria</taxon>
        <taxon>Artiodactyla</taxon>
        <taxon>Ruminantia</taxon>
        <taxon>Pecora</taxon>
        <taxon>Bovidae</taxon>
        <taxon>Caprinae</taxon>
        <taxon>Capra</taxon>
    </lineage>
</organism>
<evidence type="ECO:0000256" key="14">
    <source>
        <dbReference type="RuleBase" id="RU004424"/>
    </source>
</evidence>
<evidence type="ECO:0000256" key="11">
    <source>
        <dbReference type="ARBA" id="ARBA00023224"/>
    </source>
</evidence>
<evidence type="ECO:0000256" key="13">
    <source>
        <dbReference type="RuleBase" id="RU004423"/>
    </source>
</evidence>
<dbReference type="GO" id="GO:0016020">
    <property type="term" value="C:membrane"/>
    <property type="evidence" value="ECO:0007669"/>
    <property type="project" value="UniProtKB-SubCell"/>
</dbReference>
<gene>
    <name evidence="16" type="primary">TAS2R8</name>
</gene>
<accession>A0A8C2NHG1</accession>
<comment type="function">
    <text evidence="12">Receptor that may play a role in the perception of bitterness and is gustducin-linked. May play a role in sensing the chemical composition of the gastrointestinal content. The activity of this receptor may stimulate alpha gustducin, mediate PLC-beta-2 activation and lead to the gating of TRPM5.</text>
</comment>
<feature type="transmembrane region" description="Helical" evidence="15">
    <location>
        <begin position="75"/>
        <end position="94"/>
    </location>
</feature>
<evidence type="ECO:0000313" key="16">
    <source>
        <dbReference type="Ensembl" id="ENSCHIP00010003774.1"/>
    </source>
</evidence>
<dbReference type="SUPFAM" id="SSF81321">
    <property type="entry name" value="Family A G protein-coupled receptor-like"/>
    <property type="match status" value="1"/>
</dbReference>
<keyword evidence="6 15" id="KW-1133">Transmembrane helix</keyword>
<dbReference type="PANTHER" id="PTHR11394">
    <property type="entry name" value="TASTE RECEPTOR TYPE 2"/>
    <property type="match status" value="1"/>
</dbReference>
<feature type="transmembrane region" description="Helical" evidence="15">
    <location>
        <begin position="16"/>
        <end position="41"/>
    </location>
</feature>
<dbReference type="GO" id="GO:0033038">
    <property type="term" value="F:bitter taste receptor activity"/>
    <property type="evidence" value="ECO:0007669"/>
    <property type="project" value="InterPro"/>
</dbReference>
<feature type="transmembrane region" description="Helical" evidence="15">
    <location>
        <begin position="229"/>
        <end position="249"/>
    </location>
</feature>
<keyword evidence="7 14" id="KW-0297">G-protein coupled receptor</keyword>
<dbReference type="GO" id="GO:0004930">
    <property type="term" value="F:G protein-coupled receptor activity"/>
    <property type="evidence" value="ECO:0007669"/>
    <property type="project" value="UniProtKB-KW"/>
</dbReference>
<keyword evidence="4 14" id="KW-0716">Sensory transduction</keyword>
<feature type="transmembrane region" description="Helical" evidence="15">
    <location>
        <begin position="180"/>
        <end position="198"/>
    </location>
</feature>
<proteinExistence type="inferred from homology"/>
<comment type="similarity">
    <text evidence="2 13">Belongs to the G-protein coupled receptor T2R family.</text>
</comment>
<dbReference type="PANTHER" id="PTHR11394:SF31">
    <property type="entry name" value="TASTE RECEPTOR TYPE 2 MEMBER 8"/>
    <property type="match status" value="1"/>
</dbReference>
<evidence type="ECO:0000256" key="12">
    <source>
        <dbReference type="ARBA" id="ARBA00024847"/>
    </source>
</evidence>
<keyword evidence="10" id="KW-0325">Glycoprotein</keyword>
<dbReference type="Ensembl" id="ENSCHIT00010005218.1">
    <property type="protein sequence ID" value="ENSCHIP00010003774.1"/>
    <property type="gene ID" value="ENSCHIG00010002703.1"/>
</dbReference>
<dbReference type="AlphaFoldDB" id="A0A8C2NHG1"/>
<keyword evidence="8 14" id="KW-0472">Membrane</keyword>
<sequence>MIRVVSLDTFSIEDHIFLTITTAEFIIGMFVNGYMGLVIYIDWIKKKKISTTDYILSNLISTTDYILSNLAHSRICLLCVMTLNGTILALYPGVYENEKIKVVLNIFWTFTNYLHMWFATCLNVFCLFKIANFFHRLFLWLKWRIERVFHWILLGSLAISMLISLIQATHKRNITKLFHQLFHLLSLISFFFLITSLWRHSKQVKSSVTGATNSSTEAHVDTMKTVTSFLFFLFVYYLACLLATFSYFMKESKLAMMSREIIAILYPLGHSLFLVVGNNKLRLAAVGMLRCGKTVCMM</sequence>
<keyword evidence="11 14" id="KW-0807">Transducer</keyword>
<feature type="transmembrane region" description="Helical" evidence="15">
    <location>
        <begin position="261"/>
        <end position="281"/>
    </location>
</feature>
<feature type="transmembrane region" description="Helical" evidence="15">
    <location>
        <begin position="106"/>
        <end position="128"/>
    </location>
</feature>
<evidence type="ECO:0000256" key="2">
    <source>
        <dbReference type="ARBA" id="ARBA00007376"/>
    </source>
</evidence>
<keyword evidence="5 14" id="KW-0812">Transmembrane</keyword>
<dbReference type="Pfam" id="PF05296">
    <property type="entry name" value="TAS2R"/>
    <property type="match status" value="3"/>
</dbReference>